<dbReference type="Proteomes" id="UP000321787">
    <property type="component" value="Unassembled WGS sequence"/>
</dbReference>
<sequence>MSQHNDKRRLIHLLVFMIVLLITVSFSARSNAANKLESADNVSIKTWLSEPSKTDEDQKAYAINQQIILYIEVVTPRWFTGGTRIAAIDIPNVAVKQRNQLATNFTERKNGVTWTHQRWEVTLYPQKAGTYVIPPTAVKVQVSKEGVGNVSGTIYTQAQTFKVIKPSGLLDDKQQWVSGLDFTVQQKWDTSNSELEAGDSITRTITIKGADTLAMLIPEILPSTSSTHYQTYNQPPKLSDTQTRGDYLSQREESSVYVLQTGGEVTFPALELVWWDVDAGELKTINIEGQTFAVSHTLRSWFIEYWKPFAVCVFILLIFIVAAIKTVRYYQTHPLPAWLVYFRAVNKEEWGTVRMLLYRLLRETDHLVELKAYESKQEWQSETKQFQNEEVTTSLSKRLWKAINRRDTAKYQLGEIIKFKKALPQLNKYRINKKKK</sequence>
<comment type="caution">
    <text evidence="2">The sequence shown here is derived from an EMBL/GenBank/DDBJ whole genome shotgun (WGS) entry which is preliminary data.</text>
</comment>
<accession>A0A510UEZ2</accession>
<evidence type="ECO:0000313" key="3">
    <source>
        <dbReference type="Proteomes" id="UP000321787"/>
    </source>
</evidence>
<keyword evidence="1" id="KW-1133">Transmembrane helix</keyword>
<keyword evidence="1" id="KW-0472">Membrane</keyword>
<dbReference type="AlphaFoldDB" id="A0A510UEZ2"/>
<organism evidence="2 3">
    <name type="scientific">Aliivibrio fischeri</name>
    <name type="common">Vibrio fischeri</name>
    <dbReference type="NCBI Taxonomy" id="668"/>
    <lineage>
        <taxon>Bacteria</taxon>
        <taxon>Pseudomonadati</taxon>
        <taxon>Pseudomonadota</taxon>
        <taxon>Gammaproteobacteria</taxon>
        <taxon>Vibrionales</taxon>
        <taxon>Vibrionaceae</taxon>
        <taxon>Aliivibrio</taxon>
    </lineage>
</organism>
<name>A0A510UEZ2_ALIFS</name>
<dbReference type="EMBL" id="BJTZ01000004">
    <property type="protein sequence ID" value="GEK13109.1"/>
    <property type="molecule type" value="Genomic_DNA"/>
</dbReference>
<evidence type="ECO:0008006" key="4">
    <source>
        <dbReference type="Google" id="ProtNLM"/>
    </source>
</evidence>
<gene>
    <name evidence="2" type="ORF">AFI02nite_11450</name>
</gene>
<dbReference type="RefSeq" id="WP_146862626.1">
    <property type="nucleotide sequence ID" value="NZ_BJTZ01000004.1"/>
</dbReference>
<evidence type="ECO:0000313" key="2">
    <source>
        <dbReference type="EMBL" id="GEK13109.1"/>
    </source>
</evidence>
<feature type="transmembrane region" description="Helical" evidence="1">
    <location>
        <begin position="305"/>
        <end position="324"/>
    </location>
</feature>
<dbReference type="PANTHER" id="PTHR40940:SF1">
    <property type="entry name" value="PROTEIN BATD"/>
    <property type="match status" value="1"/>
</dbReference>
<keyword evidence="1" id="KW-0812">Transmembrane</keyword>
<dbReference type="Pfam" id="PF13584">
    <property type="entry name" value="BatD"/>
    <property type="match status" value="1"/>
</dbReference>
<proteinExistence type="predicted"/>
<dbReference type="PANTHER" id="PTHR40940">
    <property type="entry name" value="PROTEIN BATD-RELATED"/>
    <property type="match status" value="1"/>
</dbReference>
<reference evidence="2 3" key="1">
    <citation type="submission" date="2019-07" db="EMBL/GenBank/DDBJ databases">
        <title>Whole genome shotgun sequence of Aliivibrio fischeri NBRC 101058.</title>
        <authorList>
            <person name="Hosoyama A."/>
            <person name="Uohara A."/>
            <person name="Ohji S."/>
            <person name="Ichikawa N."/>
        </authorList>
    </citation>
    <scope>NUCLEOTIDE SEQUENCE [LARGE SCALE GENOMIC DNA]</scope>
    <source>
        <strain evidence="2 3">NBRC 101058</strain>
    </source>
</reference>
<protein>
    <recommendedName>
        <fullName evidence="4">Protein BatD</fullName>
    </recommendedName>
</protein>
<evidence type="ECO:0000256" key="1">
    <source>
        <dbReference type="SAM" id="Phobius"/>
    </source>
</evidence>
<dbReference type="InterPro" id="IPR025738">
    <property type="entry name" value="BatD"/>
</dbReference>